<evidence type="ECO:0000313" key="6">
    <source>
        <dbReference type="EMBL" id="AYD89821.1"/>
    </source>
</evidence>
<feature type="domain" description="HTH lysR-type" evidence="5">
    <location>
        <begin position="1"/>
        <end position="58"/>
    </location>
</feature>
<accession>A0ABM6Z3B1</accession>
<dbReference type="RefSeq" id="WP_120204481.1">
    <property type="nucleotide sequence ID" value="NZ_CP032514.1"/>
</dbReference>
<keyword evidence="2" id="KW-0805">Transcription regulation</keyword>
<keyword evidence="3" id="KW-0238">DNA-binding</keyword>
<dbReference type="InterPro" id="IPR036390">
    <property type="entry name" value="WH_DNA-bd_sf"/>
</dbReference>
<evidence type="ECO:0000256" key="4">
    <source>
        <dbReference type="ARBA" id="ARBA00023163"/>
    </source>
</evidence>
<evidence type="ECO:0000256" key="1">
    <source>
        <dbReference type="ARBA" id="ARBA00009437"/>
    </source>
</evidence>
<protein>
    <submittedName>
        <fullName evidence="6">LysR family transcriptional regulator</fullName>
    </submittedName>
</protein>
<evidence type="ECO:0000256" key="2">
    <source>
        <dbReference type="ARBA" id="ARBA00023015"/>
    </source>
</evidence>
<comment type="similarity">
    <text evidence="1">Belongs to the LysR transcriptional regulatory family.</text>
</comment>
<gene>
    <name evidence="6" type="ORF">D5R93_06860</name>
</gene>
<dbReference type="Proteomes" id="UP000273001">
    <property type="component" value="Chromosome"/>
</dbReference>
<dbReference type="PRINTS" id="PR00039">
    <property type="entry name" value="HTHLYSR"/>
</dbReference>
<reference evidence="6 7" key="1">
    <citation type="submission" date="2018-09" db="EMBL/GenBank/DDBJ databases">
        <authorList>
            <person name="Li J."/>
        </authorList>
    </citation>
    <scope>NUCLEOTIDE SEQUENCE [LARGE SCALE GENOMIC DNA]</scope>
    <source>
        <strain evidence="6 7">2129</strain>
    </source>
</reference>
<keyword evidence="7" id="KW-1185">Reference proteome</keyword>
<dbReference type="PANTHER" id="PTHR30346">
    <property type="entry name" value="TRANSCRIPTIONAL DUAL REGULATOR HCAR-RELATED"/>
    <property type="match status" value="1"/>
</dbReference>
<keyword evidence="4" id="KW-0804">Transcription</keyword>
<dbReference type="Gene3D" id="3.40.190.290">
    <property type="match status" value="1"/>
</dbReference>
<dbReference type="PANTHER" id="PTHR30346:SF30">
    <property type="entry name" value="SMALL NEUTRAL PROTEASE REGULATORY PROTEIN"/>
    <property type="match status" value="1"/>
</dbReference>
<evidence type="ECO:0000313" key="7">
    <source>
        <dbReference type="Proteomes" id="UP000273001"/>
    </source>
</evidence>
<sequence length="300" mass="31946">MDVRQLELFLAVVEEQTFTQAARRSFVSQSGLSSSIRALERELGATLFARSASGATLTAAGEAFLPRARRMLADATAAKRELMGLGSSRSLRLGSEQCLGDLVNLADVLTAFAPQQEGIEVFFQQAPSDSLLRDLRSGRLDAALIAGPPGESGVRLIQDLEVTVLRQEPFVLLVPRSHPLASESSVALAALRPERLVDFAPSWPARSILDQALSEAGVSRRATVEVTDVHMLLSLVEYGFGVAVVPQSFSAKPEAASLVALPLTGTRPCWETALALSPQAGTAARAFASMFLVDVPGRCC</sequence>
<dbReference type="Pfam" id="PF03466">
    <property type="entry name" value="LysR_substrate"/>
    <property type="match status" value="1"/>
</dbReference>
<name>A0ABM6Z3B1_9ACTO</name>
<evidence type="ECO:0000259" key="5">
    <source>
        <dbReference type="PROSITE" id="PS50931"/>
    </source>
</evidence>
<proteinExistence type="inferred from homology"/>
<organism evidence="6 7">
    <name type="scientific">Actinomyces lilanjuaniae</name>
    <dbReference type="NCBI Taxonomy" id="2321394"/>
    <lineage>
        <taxon>Bacteria</taxon>
        <taxon>Bacillati</taxon>
        <taxon>Actinomycetota</taxon>
        <taxon>Actinomycetes</taxon>
        <taxon>Actinomycetales</taxon>
        <taxon>Actinomycetaceae</taxon>
        <taxon>Actinomyces</taxon>
    </lineage>
</organism>
<dbReference type="InterPro" id="IPR005119">
    <property type="entry name" value="LysR_subst-bd"/>
</dbReference>
<dbReference type="Pfam" id="PF00126">
    <property type="entry name" value="HTH_1"/>
    <property type="match status" value="1"/>
</dbReference>
<evidence type="ECO:0000256" key="3">
    <source>
        <dbReference type="ARBA" id="ARBA00023125"/>
    </source>
</evidence>
<dbReference type="PROSITE" id="PS50931">
    <property type="entry name" value="HTH_LYSR"/>
    <property type="match status" value="1"/>
</dbReference>
<dbReference type="InterPro" id="IPR000847">
    <property type="entry name" value="LysR_HTH_N"/>
</dbReference>
<dbReference type="EMBL" id="CP032514">
    <property type="protein sequence ID" value="AYD89821.1"/>
    <property type="molecule type" value="Genomic_DNA"/>
</dbReference>
<dbReference type="SUPFAM" id="SSF53850">
    <property type="entry name" value="Periplasmic binding protein-like II"/>
    <property type="match status" value="1"/>
</dbReference>
<dbReference type="Gene3D" id="1.10.10.10">
    <property type="entry name" value="Winged helix-like DNA-binding domain superfamily/Winged helix DNA-binding domain"/>
    <property type="match status" value="1"/>
</dbReference>
<dbReference type="InterPro" id="IPR036388">
    <property type="entry name" value="WH-like_DNA-bd_sf"/>
</dbReference>
<dbReference type="SUPFAM" id="SSF46785">
    <property type="entry name" value="Winged helix' DNA-binding domain"/>
    <property type="match status" value="1"/>
</dbReference>